<protein>
    <submittedName>
        <fullName evidence="2">Putative lambda recombination protein</fullName>
    </submittedName>
</protein>
<gene>
    <name evidence="2" type="ORF">TM448A00804_0009</name>
    <name evidence="3" type="ORF">TM448B02499_0004</name>
</gene>
<dbReference type="EMBL" id="MT144067">
    <property type="protein sequence ID" value="QJA47991.1"/>
    <property type="molecule type" value="Genomic_DNA"/>
</dbReference>
<reference evidence="2" key="1">
    <citation type="submission" date="2020-03" db="EMBL/GenBank/DDBJ databases">
        <title>The deep terrestrial virosphere.</title>
        <authorList>
            <person name="Holmfeldt K."/>
            <person name="Nilsson E."/>
            <person name="Simone D."/>
            <person name="Lopez-Fernandez M."/>
            <person name="Wu X."/>
            <person name="de Brujin I."/>
            <person name="Lundin D."/>
            <person name="Andersson A."/>
            <person name="Bertilsson S."/>
            <person name="Dopson M."/>
        </authorList>
    </citation>
    <scope>NUCLEOTIDE SEQUENCE</scope>
    <source>
        <strain evidence="2">TM448A00804</strain>
        <strain evidence="3">TM448B02499</strain>
    </source>
</reference>
<name>A0A6H1ZKM9_9ZZZZ</name>
<accession>A0A6H1ZKM9</accession>
<dbReference type="Pfam" id="PF05766">
    <property type="entry name" value="NinG"/>
    <property type="match status" value="1"/>
</dbReference>
<sequence>MKTTVCKTCDEPRMQGRRFCITCILKQEKEKKIKYREKARAKKKREAKKESKSTLTKELDKLFSIYIRHRDKYKCISCGAKGDLKSMQCGHYIRRSVMNTRWDEENCSCQCQKCNIWMSGNYPAYTLALMSKYGAEIIEELNERSQQVRKWEKSELKEMIKKYSTN</sequence>
<keyword evidence="1" id="KW-0175">Coiled coil</keyword>
<dbReference type="EMBL" id="MT144919">
    <property type="protein sequence ID" value="QJI01372.1"/>
    <property type="molecule type" value="Genomic_DNA"/>
</dbReference>
<proteinExistence type="predicted"/>
<evidence type="ECO:0000313" key="2">
    <source>
        <dbReference type="EMBL" id="QJA47991.1"/>
    </source>
</evidence>
<evidence type="ECO:0000313" key="3">
    <source>
        <dbReference type="EMBL" id="QJI01372.1"/>
    </source>
</evidence>
<organism evidence="2">
    <name type="scientific">viral metagenome</name>
    <dbReference type="NCBI Taxonomy" id="1070528"/>
    <lineage>
        <taxon>unclassified sequences</taxon>
        <taxon>metagenomes</taxon>
        <taxon>organismal metagenomes</taxon>
    </lineage>
</organism>
<feature type="coiled-coil region" evidence="1">
    <location>
        <begin position="25"/>
        <end position="58"/>
    </location>
</feature>
<dbReference type="AlphaFoldDB" id="A0A6H1ZKM9"/>
<evidence type="ECO:0000256" key="1">
    <source>
        <dbReference type="SAM" id="Coils"/>
    </source>
</evidence>
<dbReference type="InterPro" id="IPR008713">
    <property type="entry name" value="Phage_lambda_NinG"/>
</dbReference>